<evidence type="ECO:0000313" key="3">
    <source>
        <dbReference type="Proteomes" id="UP001305647"/>
    </source>
</evidence>
<keyword evidence="3" id="KW-1185">Reference proteome</keyword>
<accession>A0AAN6T494</accession>
<feature type="region of interest" description="Disordered" evidence="1">
    <location>
        <begin position="75"/>
        <end position="117"/>
    </location>
</feature>
<sequence>MAGQEVRRKADNDGSDADHHASPNTCLHDHDIPGIPTCRFSARPFTIFTPYTCIQRNGASLVPFSEVEWWRSRTPPPKLKAAKQRQTAVRTRDNAHSLNQQGSKESRTGSPVPLLESPALPPTFRMGHCHLNPYPSWSEFG</sequence>
<protein>
    <submittedName>
        <fullName evidence="2">Uncharacterized protein</fullName>
    </submittedName>
</protein>
<organism evidence="2 3">
    <name type="scientific">Parathielavia hyrcaniae</name>
    <dbReference type="NCBI Taxonomy" id="113614"/>
    <lineage>
        <taxon>Eukaryota</taxon>
        <taxon>Fungi</taxon>
        <taxon>Dikarya</taxon>
        <taxon>Ascomycota</taxon>
        <taxon>Pezizomycotina</taxon>
        <taxon>Sordariomycetes</taxon>
        <taxon>Sordariomycetidae</taxon>
        <taxon>Sordariales</taxon>
        <taxon>Chaetomiaceae</taxon>
        <taxon>Parathielavia</taxon>
    </lineage>
</organism>
<reference evidence="2" key="1">
    <citation type="journal article" date="2023" name="Mol. Phylogenet. Evol.">
        <title>Genome-scale phylogeny and comparative genomics of the fungal order Sordariales.</title>
        <authorList>
            <person name="Hensen N."/>
            <person name="Bonometti L."/>
            <person name="Westerberg I."/>
            <person name="Brannstrom I.O."/>
            <person name="Guillou S."/>
            <person name="Cros-Aarteil S."/>
            <person name="Calhoun S."/>
            <person name="Haridas S."/>
            <person name="Kuo A."/>
            <person name="Mondo S."/>
            <person name="Pangilinan J."/>
            <person name="Riley R."/>
            <person name="LaButti K."/>
            <person name="Andreopoulos B."/>
            <person name="Lipzen A."/>
            <person name="Chen C."/>
            <person name="Yan M."/>
            <person name="Daum C."/>
            <person name="Ng V."/>
            <person name="Clum A."/>
            <person name="Steindorff A."/>
            <person name="Ohm R.A."/>
            <person name="Martin F."/>
            <person name="Silar P."/>
            <person name="Natvig D.O."/>
            <person name="Lalanne C."/>
            <person name="Gautier V."/>
            <person name="Ament-Velasquez S.L."/>
            <person name="Kruys A."/>
            <person name="Hutchinson M.I."/>
            <person name="Powell A.J."/>
            <person name="Barry K."/>
            <person name="Miller A.N."/>
            <person name="Grigoriev I.V."/>
            <person name="Debuchy R."/>
            <person name="Gladieux P."/>
            <person name="Hiltunen Thoren M."/>
            <person name="Johannesson H."/>
        </authorList>
    </citation>
    <scope>NUCLEOTIDE SEQUENCE</scope>
    <source>
        <strain evidence="2">CBS 757.83</strain>
    </source>
</reference>
<proteinExistence type="predicted"/>
<reference evidence="2" key="2">
    <citation type="submission" date="2023-05" db="EMBL/GenBank/DDBJ databases">
        <authorList>
            <consortium name="Lawrence Berkeley National Laboratory"/>
            <person name="Steindorff A."/>
            <person name="Hensen N."/>
            <person name="Bonometti L."/>
            <person name="Westerberg I."/>
            <person name="Brannstrom I.O."/>
            <person name="Guillou S."/>
            <person name="Cros-Aarteil S."/>
            <person name="Calhoun S."/>
            <person name="Haridas S."/>
            <person name="Kuo A."/>
            <person name="Mondo S."/>
            <person name="Pangilinan J."/>
            <person name="Riley R."/>
            <person name="Labutti K."/>
            <person name="Andreopoulos B."/>
            <person name="Lipzen A."/>
            <person name="Chen C."/>
            <person name="Yanf M."/>
            <person name="Daum C."/>
            <person name="Ng V."/>
            <person name="Clum A."/>
            <person name="Ohm R."/>
            <person name="Martin F."/>
            <person name="Silar P."/>
            <person name="Natvig D."/>
            <person name="Lalanne C."/>
            <person name="Gautier V."/>
            <person name="Ament-Velasquez S.L."/>
            <person name="Kruys A."/>
            <person name="Hutchinson M.I."/>
            <person name="Powell A.J."/>
            <person name="Barry K."/>
            <person name="Miller A.N."/>
            <person name="Grigoriev I.V."/>
            <person name="Debuchy R."/>
            <person name="Gladieux P."/>
            <person name="Thoren M.H."/>
            <person name="Johannesson H."/>
        </authorList>
    </citation>
    <scope>NUCLEOTIDE SEQUENCE</scope>
    <source>
        <strain evidence="2">CBS 757.83</strain>
    </source>
</reference>
<evidence type="ECO:0000313" key="2">
    <source>
        <dbReference type="EMBL" id="KAK4104605.1"/>
    </source>
</evidence>
<gene>
    <name evidence="2" type="ORF">N658DRAFT_183407</name>
</gene>
<evidence type="ECO:0000256" key="1">
    <source>
        <dbReference type="SAM" id="MobiDB-lite"/>
    </source>
</evidence>
<feature type="region of interest" description="Disordered" evidence="1">
    <location>
        <begin position="1"/>
        <end position="28"/>
    </location>
</feature>
<dbReference type="AlphaFoldDB" id="A0AAN6T494"/>
<name>A0AAN6T494_9PEZI</name>
<dbReference type="EMBL" id="MU863626">
    <property type="protein sequence ID" value="KAK4104605.1"/>
    <property type="molecule type" value="Genomic_DNA"/>
</dbReference>
<dbReference type="Proteomes" id="UP001305647">
    <property type="component" value="Unassembled WGS sequence"/>
</dbReference>
<comment type="caution">
    <text evidence="2">The sequence shown here is derived from an EMBL/GenBank/DDBJ whole genome shotgun (WGS) entry which is preliminary data.</text>
</comment>